<dbReference type="CDD" id="cd00038">
    <property type="entry name" value="CAP_ED"/>
    <property type="match status" value="1"/>
</dbReference>
<dbReference type="GO" id="GO:0016020">
    <property type="term" value="C:membrane"/>
    <property type="evidence" value="ECO:0007669"/>
    <property type="project" value="UniProtKB-SubCell"/>
</dbReference>
<feature type="domain" description="Cyclic nucleotide-binding" evidence="10">
    <location>
        <begin position="528"/>
        <end position="645"/>
    </location>
</feature>
<evidence type="ECO:0000256" key="9">
    <source>
        <dbReference type="SAM" id="MobiDB-lite"/>
    </source>
</evidence>
<keyword evidence="7" id="KW-1071">Ligand-gated ion channel</keyword>
<dbReference type="STRING" id="684364.F4P8K6"/>
<dbReference type="InParanoid" id="F4P8K6"/>
<evidence type="ECO:0000256" key="7">
    <source>
        <dbReference type="ARBA" id="ARBA00023286"/>
    </source>
</evidence>
<dbReference type="Pfam" id="PF00211">
    <property type="entry name" value="Guanylate_cyc"/>
    <property type="match status" value="1"/>
</dbReference>
<dbReference type="Proteomes" id="UP000007241">
    <property type="component" value="Unassembled WGS sequence"/>
</dbReference>
<feature type="compositionally biased region" description="Polar residues" evidence="9">
    <location>
        <begin position="825"/>
        <end position="834"/>
    </location>
</feature>
<feature type="region of interest" description="Disordered" evidence="9">
    <location>
        <begin position="1174"/>
        <end position="1201"/>
    </location>
</feature>
<feature type="compositionally biased region" description="Basic and acidic residues" evidence="9">
    <location>
        <begin position="934"/>
        <end position="943"/>
    </location>
</feature>
<dbReference type="SUPFAM" id="SSF55073">
    <property type="entry name" value="Nucleotide cyclase"/>
    <property type="match status" value="1"/>
</dbReference>
<evidence type="ECO:0000256" key="4">
    <source>
        <dbReference type="ARBA" id="ARBA00022989"/>
    </source>
</evidence>
<dbReference type="InterPro" id="IPR003018">
    <property type="entry name" value="GAF"/>
</dbReference>
<feature type="compositionally biased region" description="Low complexity" evidence="9">
    <location>
        <begin position="2048"/>
        <end position="2058"/>
    </location>
</feature>
<dbReference type="Pfam" id="PF00027">
    <property type="entry name" value="cNMP_binding"/>
    <property type="match status" value="1"/>
</dbReference>
<dbReference type="GO" id="GO:0035556">
    <property type="term" value="P:intracellular signal transduction"/>
    <property type="evidence" value="ECO:0007669"/>
    <property type="project" value="InterPro"/>
</dbReference>
<feature type="compositionally biased region" description="Basic and acidic residues" evidence="9">
    <location>
        <begin position="775"/>
        <end position="790"/>
    </location>
</feature>
<dbReference type="Pfam" id="PF01590">
    <property type="entry name" value="GAF"/>
    <property type="match status" value="1"/>
</dbReference>
<dbReference type="InterPro" id="IPR050866">
    <property type="entry name" value="CNG_cation_channel"/>
</dbReference>
<dbReference type="Gene3D" id="3.30.450.40">
    <property type="match status" value="1"/>
</dbReference>
<dbReference type="InterPro" id="IPR029016">
    <property type="entry name" value="GAF-like_dom_sf"/>
</dbReference>
<dbReference type="Gene3D" id="3.30.70.1230">
    <property type="entry name" value="Nucleotide cyclase"/>
    <property type="match status" value="1"/>
</dbReference>
<feature type="region of interest" description="Disordered" evidence="9">
    <location>
        <begin position="97"/>
        <end position="138"/>
    </location>
</feature>
<evidence type="ECO:0000259" key="11">
    <source>
        <dbReference type="PROSITE" id="PS50125"/>
    </source>
</evidence>
<dbReference type="InterPro" id="IPR029787">
    <property type="entry name" value="Nucleotide_cyclase"/>
</dbReference>
<keyword evidence="8" id="KW-0407">Ion channel</keyword>
<keyword evidence="4" id="KW-1133">Transmembrane helix</keyword>
<dbReference type="InterPro" id="IPR001054">
    <property type="entry name" value="A/G_cyclase"/>
</dbReference>
<evidence type="ECO:0000256" key="3">
    <source>
        <dbReference type="ARBA" id="ARBA00022692"/>
    </source>
</evidence>
<dbReference type="PROSITE" id="PS00889">
    <property type="entry name" value="CNMP_BINDING_2"/>
    <property type="match status" value="1"/>
</dbReference>
<comment type="subcellular location">
    <subcellularLocation>
        <location evidence="1">Membrane</location>
        <topology evidence="1">Multi-pass membrane protein</topology>
    </subcellularLocation>
</comment>
<dbReference type="InterPro" id="IPR000595">
    <property type="entry name" value="cNMP-bd_dom"/>
</dbReference>
<evidence type="ECO:0000313" key="12">
    <source>
        <dbReference type="EMBL" id="EGF78688.1"/>
    </source>
</evidence>
<accession>F4P8K6</accession>
<feature type="compositionally biased region" description="Gly residues" evidence="9">
    <location>
        <begin position="2072"/>
        <end position="2083"/>
    </location>
</feature>
<dbReference type="GO" id="GO:0005221">
    <property type="term" value="F:intracellularly cyclic nucleotide-activated monoatomic cation channel activity"/>
    <property type="evidence" value="ECO:0007669"/>
    <property type="project" value="InterPro"/>
</dbReference>
<dbReference type="OrthoDB" id="303614at2759"/>
<feature type="region of interest" description="Disordered" evidence="9">
    <location>
        <begin position="974"/>
        <end position="995"/>
    </location>
</feature>
<evidence type="ECO:0000256" key="5">
    <source>
        <dbReference type="ARBA" id="ARBA00023065"/>
    </source>
</evidence>
<name>F4P8K6_BATDJ</name>
<keyword evidence="3" id="KW-0812">Transmembrane</keyword>
<dbReference type="PROSITE" id="PS50125">
    <property type="entry name" value="GUANYLATE_CYCLASE_2"/>
    <property type="match status" value="1"/>
</dbReference>
<feature type="compositionally biased region" description="Polar residues" evidence="9">
    <location>
        <begin position="97"/>
        <end position="136"/>
    </location>
</feature>
<feature type="region of interest" description="Disordered" evidence="9">
    <location>
        <begin position="2043"/>
        <end position="2083"/>
    </location>
</feature>
<dbReference type="PANTHER" id="PTHR45638:SF11">
    <property type="entry name" value="CYCLIC NUCLEOTIDE-GATED CATION CHANNEL SUBUNIT A"/>
    <property type="match status" value="1"/>
</dbReference>
<dbReference type="SMART" id="SM00100">
    <property type="entry name" value="cNMP"/>
    <property type="match status" value="1"/>
</dbReference>
<evidence type="ECO:0008006" key="14">
    <source>
        <dbReference type="Google" id="ProtNLM"/>
    </source>
</evidence>
<feature type="compositionally biased region" description="Polar residues" evidence="9">
    <location>
        <begin position="904"/>
        <end position="926"/>
    </location>
</feature>
<dbReference type="RefSeq" id="XP_006680942.1">
    <property type="nucleotide sequence ID" value="XM_006680879.1"/>
</dbReference>
<feature type="region of interest" description="Disordered" evidence="9">
    <location>
        <begin position="825"/>
        <end position="862"/>
    </location>
</feature>
<feature type="region of interest" description="Disordered" evidence="9">
    <location>
        <begin position="881"/>
        <end position="956"/>
    </location>
</feature>
<evidence type="ECO:0000256" key="2">
    <source>
        <dbReference type="ARBA" id="ARBA00022448"/>
    </source>
</evidence>
<dbReference type="InterPro" id="IPR018490">
    <property type="entry name" value="cNMP-bd_dom_sf"/>
</dbReference>
<keyword evidence="6" id="KW-0472">Membrane</keyword>
<keyword evidence="13" id="KW-1185">Reference proteome</keyword>
<organism evidence="12 13">
    <name type="scientific">Batrachochytrium dendrobatidis (strain JAM81 / FGSC 10211)</name>
    <name type="common">Frog chytrid fungus</name>
    <dbReference type="NCBI Taxonomy" id="684364"/>
    <lineage>
        <taxon>Eukaryota</taxon>
        <taxon>Fungi</taxon>
        <taxon>Fungi incertae sedis</taxon>
        <taxon>Chytridiomycota</taxon>
        <taxon>Chytridiomycota incertae sedis</taxon>
        <taxon>Chytridiomycetes</taxon>
        <taxon>Rhizophydiales</taxon>
        <taxon>Rhizophydiales incertae sedis</taxon>
        <taxon>Batrachochytrium</taxon>
    </lineage>
</organism>
<feature type="region of interest" description="Disordered" evidence="9">
    <location>
        <begin position="759"/>
        <end position="794"/>
    </location>
</feature>
<dbReference type="HOGENOM" id="CLU_232251_0_0_1"/>
<proteinExistence type="predicted"/>
<feature type="domain" description="Guanylate cyclase" evidence="11">
    <location>
        <begin position="1823"/>
        <end position="1949"/>
    </location>
</feature>
<protein>
    <recommendedName>
        <fullName evidence="14">Cyclic nucleotide-binding domain-containing protein</fullName>
    </recommendedName>
</protein>
<reference evidence="12 13" key="1">
    <citation type="submission" date="2009-12" db="EMBL/GenBank/DDBJ databases">
        <title>The draft genome of Batrachochytrium dendrobatidis.</title>
        <authorList>
            <consortium name="US DOE Joint Genome Institute (JGI-PGF)"/>
            <person name="Kuo A."/>
            <person name="Salamov A."/>
            <person name="Schmutz J."/>
            <person name="Lucas S."/>
            <person name="Pitluck S."/>
            <person name="Rosenblum E."/>
            <person name="Stajich J."/>
            <person name="Eisen M."/>
            <person name="Grigoriev I.V."/>
        </authorList>
    </citation>
    <scope>NUCLEOTIDE SEQUENCE [LARGE SCALE GENOMIC DNA]</scope>
    <source>
        <strain evidence="13">JAM81 / FGSC 10211</strain>
    </source>
</reference>
<dbReference type="Gene3D" id="2.60.120.10">
    <property type="entry name" value="Jelly Rolls"/>
    <property type="match status" value="1"/>
</dbReference>
<evidence type="ECO:0000256" key="1">
    <source>
        <dbReference type="ARBA" id="ARBA00004141"/>
    </source>
</evidence>
<evidence type="ECO:0000313" key="13">
    <source>
        <dbReference type="Proteomes" id="UP000007241"/>
    </source>
</evidence>
<dbReference type="PANTHER" id="PTHR45638">
    <property type="entry name" value="CYCLIC NUCLEOTIDE-GATED CATION CHANNEL SUBUNIT A"/>
    <property type="match status" value="1"/>
</dbReference>
<gene>
    <name evidence="12" type="ORF">BATDEDRAFT_90569</name>
</gene>
<keyword evidence="2" id="KW-0813">Transport</keyword>
<evidence type="ECO:0000256" key="8">
    <source>
        <dbReference type="ARBA" id="ARBA00023303"/>
    </source>
</evidence>
<dbReference type="SUPFAM" id="SSF55781">
    <property type="entry name" value="GAF domain-like"/>
    <property type="match status" value="1"/>
</dbReference>
<evidence type="ECO:0000259" key="10">
    <source>
        <dbReference type="PROSITE" id="PS50042"/>
    </source>
</evidence>
<dbReference type="PROSITE" id="PS50042">
    <property type="entry name" value="CNMP_BINDING_3"/>
    <property type="match status" value="1"/>
</dbReference>
<dbReference type="InterPro" id="IPR014710">
    <property type="entry name" value="RmlC-like_jellyroll"/>
</dbReference>
<feature type="compositionally biased region" description="Basic and acidic residues" evidence="9">
    <location>
        <begin position="838"/>
        <end position="862"/>
    </location>
</feature>
<dbReference type="InterPro" id="IPR018488">
    <property type="entry name" value="cNMP-bd_CS"/>
</dbReference>
<dbReference type="SUPFAM" id="SSF51206">
    <property type="entry name" value="cAMP-binding domain-like"/>
    <property type="match status" value="1"/>
</dbReference>
<evidence type="ECO:0000256" key="6">
    <source>
        <dbReference type="ARBA" id="ARBA00023136"/>
    </source>
</evidence>
<dbReference type="GO" id="GO:0009190">
    <property type="term" value="P:cyclic nucleotide biosynthetic process"/>
    <property type="evidence" value="ECO:0007669"/>
    <property type="project" value="InterPro"/>
</dbReference>
<sequence>MQNSTQFAQSPISKKKSILSVVFGDCCGISTLNRNRRNTLATSDISSLDSLVMKTCSTTEKTTNINDHVSNSSRIKTPIAIGHAIWLSKYQESNSNQKRLLPSNSDACVQQWPSNAQQASDEKSSATTSNPTQANGRASLPLRSFASSTFPQASTSVASKEQVLHSMSHRFNADSLLLEIGDGLDDSYSRNDLRNTIEAFTSDALAKEVERGYDPLMAMNQANYVSLHDCPQNPRHSTCCSLTDSSNLLSSLLSAFPQDDKLSTLEAFGVIDSLSHFSDVLDTSGSMSLSSRRPSISNLRRSVAIDYSHNSSALLQPKPRPIQPSKSSSVLARKTDKVPLAEISCFEKYKENLLSSYPLITSKPINRHKLAYMNILQTTSNSQNKLNVGSGPINKTSVNSLRSEDTVSIKSNSSVAESITLPSTDSAPHIRGILKNSMSTSIPLQAGCNPNLIVDHGGQTEKSNSADVRREWLDLANITPNPSSQVPGFGDDFIYSFLKAHPDLGQSSQKTSTPLNISDAGMHFTTAQLESELPEMERRLKQRMRPAVFIAGEYIIYKHDIGQQMYFLSKGKVEVVSANGKVQYSVINCGSFFGELGVLFDIPRTASVRAIENCICMVLTRKNLEEVMKGFPAISERFQQVVLSRMEEVNKKRASAKRVTISYDIPGVQSTVVMSMQYIHEGEGMNIQMALNSTDEAAIHQASIQTQLMNLHLKSPSNNANLKAGQDDATYPRKTNPIYLSGTLDIGATSTLNEFNAGSIANPLPPSHAAGLGTETEHGSNDKAHSDKSEQYTPASQFRSLPLQENHYIPVSQGHPFKHLHASLQHQSIPSEGTVSIPERRKQSSDDNTRNEGSIEHQEQRLTDFHNVAMSIPGLSNTLAPNSCDPISPNHLKPKFSKDVHSPVSIQSHNDIQQSSNTSHLSSTPAPHSPAGSFDHRHEESIRVRRKRGQSDVGAYAPKLDDLIHQSKGAVLETKHDHEGYSNTNQQEAISPERYRPPQKRQMQEQAQQYFQSPSNTWQQLKQAPAVQQPSFAMPNIYGRDNQYPSRNMWDQSNQMYSNQMMYPNQFNGWNLQNAYSHTSRNPESVDLPSKGNFSLEYHPQLFPNSGTKMHSNFVESPVGNYPFGGIVPIQYPDIGFTDNRGYRYLDPSVCYQRTGQSDMHQYEQMDLQELQKQEQMKRMKQQQLEAPSQAKKSARKQKRSVTIGEAFKPADELGCALPLIQPDPKNTVQSFQKNSEQNQIQFPTSSSNPNRQQFPAIQTGTAVILQQPPTLHPQTNAIPDTIKPVVITQGTSNSVVWTSTSESATKISGTSEAIEKKPPSFIPSLTNVLTTDSLPVFPAEGKPTYSTGLSGINANPNINIGFGSQSEEKERLSIIHSLGIGDFTDQPRLNKITQMTARLLGGTCCVISIVDIDKVIWKSTFWSNNPMQIKEEPRYESFCSWVVQDDTGRGITILDSRVDPRCVHMRAKPGLEFYAGVPLTTGNRKRIGALSIRGSPRAQFSVMDMNILHEMAFWATGEIETISQKRELEFRETMLKAHIRIAKMVEKSRNIERPIASGSVEKALGIIREALRASSVLLLRFVLDGNVTKSVLQAYSTSPNATSSLTIEGEIFQELAMMTLKKEPLNAPLHLDSLATGPITKDVDNYLNKNIVRCASELLWSANRPTGVLAAFFEGNYRYLSAQELSFVTSGAAVFSAFLETVDLVEAFSQAHAHSKGLASALKKHSAPFGQTHGLAPIIMILEPMFPPAKGFVSLFDDTDSLPATTYGSGLLAQCLPLTEPVASKGPKGQAQAQALAHLNDMESVMGSGANKEKDPSSSVPSLSTLKLAGENRALAQLTPTESVEIMSDFSQMVDVLSDRFSLKRAKRCGNMYILLANIGPDTGTPETVAAMAHELFFTLDIYNRKTQRNIRARVGIHCDFLPVEIATETQTLKDMWTNMVHFAYRLERSTNSTLVSDIFYHQTKEKCTYEQASTILVRGQGMLNKLLNVTGSFMTYRLIGMVLTSPDSSKNDMATAILPKENKINDNGSLFMQRLVTGAPSQLQAPNNGDSSNSGSAGNGGEPGVNGVSGNVGLGGSGGVPRVGGIETGRIDASHASKTKKSKACLVM</sequence>
<keyword evidence="5" id="KW-0406">Ion transport</keyword>
<dbReference type="EMBL" id="GL882888">
    <property type="protein sequence ID" value="EGF78688.1"/>
    <property type="molecule type" value="Genomic_DNA"/>
</dbReference>
<dbReference type="GeneID" id="18243925"/>